<evidence type="ECO:0000256" key="1">
    <source>
        <dbReference type="ARBA" id="ARBA00004167"/>
    </source>
</evidence>
<dbReference type="Pfam" id="PF03168">
    <property type="entry name" value="LEA_2"/>
    <property type="match status" value="1"/>
</dbReference>
<feature type="domain" description="Late embryogenesis abundant protein LEA-2 subgroup" evidence="7">
    <location>
        <begin position="121"/>
        <end position="223"/>
    </location>
</feature>
<dbReference type="PANTHER" id="PTHR31234">
    <property type="entry name" value="LATE EMBRYOGENESIS ABUNDANT (LEA) HYDROXYPROLINE-RICH GLYCOPROTEIN FAMILY"/>
    <property type="match status" value="1"/>
</dbReference>
<dbReference type="AlphaFoldDB" id="A0AAV6N5U8"/>
<keyword evidence="3 6" id="KW-1133">Transmembrane helix</keyword>
<comment type="caution">
    <text evidence="8">The sequence shown here is derived from an EMBL/GenBank/DDBJ whole genome shotgun (WGS) entry which is preliminary data.</text>
</comment>
<evidence type="ECO:0000256" key="2">
    <source>
        <dbReference type="ARBA" id="ARBA00022692"/>
    </source>
</evidence>
<comment type="subcellular location">
    <subcellularLocation>
        <location evidence="1">Membrane</location>
        <topology evidence="1">Single-pass membrane protein</topology>
    </subcellularLocation>
</comment>
<sequence>MADSPLKPPLQRPPGYKDPSASGSSASIPVSKPPAARNKPRLPTSYKPKKRKSSCCRLCCCVFCFLILFLIVVVSLAGALFYLIFDPKLPLFHLLAFRISSFKVAPTPDGSYLDAQVSIRVEFKNPNDKLAIKYGKIEYDVMVGQAAEFGQRELQGFTQGRRSTTTVKADSGVKGKMLGVEDSTRLVSKYQSKAMEVKVEARTAVGVVAQGWAVGPIPVKLDCESKLKNIEAGDMPTCNINLLRWINIQIGGTSSSSALTPPIPATTTTWPATPIRSTSTIRQQRNLLLAEEICTSSTKIVDDLAALPAENRECGGRDEMEYTTSRHRRRCFAAICGTVWRIWTEFEP</sequence>
<feature type="compositionally biased region" description="Pro residues" evidence="5">
    <location>
        <begin position="1"/>
        <end position="12"/>
    </location>
</feature>
<gene>
    <name evidence="8" type="primary">NHL2</name>
    <name evidence="8" type="ORF">SDJN03_12375</name>
</gene>
<keyword evidence="9" id="KW-1185">Reference proteome</keyword>
<protein>
    <submittedName>
        <fullName evidence="8">NDR1/HIN1-like protein 2</fullName>
    </submittedName>
</protein>
<feature type="transmembrane region" description="Helical" evidence="6">
    <location>
        <begin position="58"/>
        <end position="85"/>
    </location>
</feature>
<evidence type="ECO:0000313" key="8">
    <source>
        <dbReference type="EMBL" id="KAG6592899.1"/>
    </source>
</evidence>
<dbReference type="InterPro" id="IPR044839">
    <property type="entry name" value="NDR1-like"/>
</dbReference>
<dbReference type="GO" id="GO:0098542">
    <property type="term" value="P:defense response to other organism"/>
    <property type="evidence" value="ECO:0007669"/>
    <property type="project" value="InterPro"/>
</dbReference>
<feature type="region of interest" description="Disordered" evidence="5">
    <location>
        <begin position="1"/>
        <end position="49"/>
    </location>
</feature>
<dbReference type="GO" id="GO:0005886">
    <property type="term" value="C:plasma membrane"/>
    <property type="evidence" value="ECO:0007669"/>
    <property type="project" value="TreeGrafter"/>
</dbReference>
<evidence type="ECO:0000313" key="9">
    <source>
        <dbReference type="Proteomes" id="UP000685013"/>
    </source>
</evidence>
<dbReference type="PANTHER" id="PTHR31234:SF35">
    <property type="entry name" value="LATE EMBRYOGENESIS ABUNDANT (LEA) HYDROXYPROLINE-RICH GLYCOPROTEIN FAMILY"/>
    <property type="match status" value="1"/>
</dbReference>
<evidence type="ECO:0000256" key="5">
    <source>
        <dbReference type="SAM" id="MobiDB-lite"/>
    </source>
</evidence>
<organism evidence="8 9">
    <name type="scientific">Cucurbita argyrosperma subsp. sororia</name>
    <dbReference type="NCBI Taxonomy" id="37648"/>
    <lineage>
        <taxon>Eukaryota</taxon>
        <taxon>Viridiplantae</taxon>
        <taxon>Streptophyta</taxon>
        <taxon>Embryophyta</taxon>
        <taxon>Tracheophyta</taxon>
        <taxon>Spermatophyta</taxon>
        <taxon>Magnoliopsida</taxon>
        <taxon>eudicotyledons</taxon>
        <taxon>Gunneridae</taxon>
        <taxon>Pentapetalae</taxon>
        <taxon>rosids</taxon>
        <taxon>fabids</taxon>
        <taxon>Cucurbitales</taxon>
        <taxon>Cucurbitaceae</taxon>
        <taxon>Cucurbiteae</taxon>
        <taxon>Cucurbita</taxon>
    </lineage>
</organism>
<keyword evidence="2 6" id="KW-0812">Transmembrane</keyword>
<evidence type="ECO:0000256" key="4">
    <source>
        <dbReference type="ARBA" id="ARBA00023136"/>
    </source>
</evidence>
<dbReference type="InterPro" id="IPR004864">
    <property type="entry name" value="LEA_2"/>
</dbReference>
<reference evidence="8 9" key="1">
    <citation type="journal article" date="2021" name="Hortic Res">
        <title>The domestication of Cucurbita argyrosperma as revealed by the genome of its wild relative.</title>
        <authorList>
            <person name="Barrera-Redondo J."/>
            <person name="Sanchez-de la Vega G."/>
            <person name="Aguirre-Liguori J.A."/>
            <person name="Castellanos-Morales G."/>
            <person name="Gutierrez-Guerrero Y.T."/>
            <person name="Aguirre-Dugua X."/>
            <person name="Aguirre-Planter E."/>
            <person name="Tenaillon M.I."/>
            <person name="Lira-Saade R."/>
            <person name="Eguiarte L.E."/>
        </authorList>
    </citation>
    <scope>NUCLEOTIDE SEQUENCE [LARGE SCALE GENOMIC DNA]</scope>
    <source>
        <strain evidence="8">JBR-2021</strain>
    </source>
</reference>
<evidence type="ECO:0000259" key="7">
    <source>
        <dbReference type="Pfam" id="PF03168"/>
    </source>
</evidence>
<proteinExistence type="predicted"/>
<dbReference type="EMBL" id="JAGKQH010000008">
    <property type="protein sequence ID" value="KAG6592899.1"/>
    <property type="molecule type" value="Genomic_DNA"/>
</dbReference>
<feature type="non-terminal residue" evidence="8">
    <location>
        <position position="1"/>
    </location>
</feature>
<keyword evidence="4 6" id="KW-0472">Membrane</keyword>
<evidence type="ECO:0000256" key="3">
    <source>
        <dbReference type="ARBA" id="ARBA00022989"/>
    </source>
</evidence>
<dbReference type="Proteomes" id="UP000685013">
    <property type="component" value="Chromosome 8"/>
</dbReference>
<accession>A0AAV6N5U8</accession>
<name>A0AAV6N5U8_9ROSI</name>
<evidence type="ECO:0000256" key="6">
    <source>
        <dbReference type="SAM" id="Phobius"/>
    </source>
</evidence>